<proteinExistence type="predicted"/>
<name>A0A2P2Q3S8_RHIMU</name>
<reference evidence="1" key="1">
    <citation type="submission" date="2018-02" db="EMBL/GenBank/DDBJ databases">
        <title>Rhizophora mucronata_Transcriptome.</title>
        <authorList>
            <person name="Meera S.P."/>
            <person name="Sreeshan A."/>
            <person name="Augustine A."/>
        </authorList>
    </citation>
    <scope>NUCLEOTIDE SEQUENCE</scope>
    <source>
        <tissue evidence="1">Leaf</tissue>
    </source>
</reference>
<dbReference type="AlphaFoldDB" id="A0A2P2Q3S8"/>
<organism evidence="1">
    <name type="scientific">Rhizophora mucronata</name>
    <name type="common">Asiatic mangrove</name>
    <dbReference type="NCBI Taxonomy" id="61149"/>
    <lineage>
        <taxon>Eukaryota</taxon>
        <taxon>Viridiplantae</taxon>
        <taxon>Streptophyta</taxon>
        <taxon>Embryophyta</taxon>
        <taxon>Tracheophyta</taxon>
        <taxon>Spermatophyta</taxon>
        <taxon>Magnoliopsida</taxon>
        <taxon>eudicotyledons</taxon>
        <taxon>Gunneridae</taxon>
        <taxon>Pentapetalae</taxon>
        <taxon>rosids</taxon>
        <taxon>fabids</taxon>
        <taxon>Malpighiales</taxon>
        <taxon>Rhizophoraceae</taxon>
        <taxon>Rhizophora</taxon>
    </lineage>
</organism>
<dbReference type="EMBL" id="GGEC01081156">
    <property type="protein sequence ID" value="MBX61640.1"/>
    <property type="molecule type" value="Transcribed_RNA"/>
</dbReference>
<accession>A0A2P2Q3S8</accession>
<sequence length="29" mass="3414">MMSVRWNGFNLGLRFISSIEQKSSRARKN</sequence>
<protein>
    <submittedName>
        <fullName evidence="1">Uncharacterized protein</fullName>
    </submittedName>
</protein>
<evidence type="ECO:0000313" key="1">
    <source>
        <dbReference type="EMBL" id="MBX61640.1"/>
    </source>
</evidence>